<dbReference type="GO" id="GO:0006281">
    <property type="term" value="P:DNA repair"/>
    <property type="evidence" value="ECO:0007669"/>
    <property type="project" value="UniProtKB-KW"/>
</dbReference>
<dbReference type="Gene3D" id="1.20.1580.10">
    <property type="entry name" value="ABC transporter ATPase like domain"/>
    <property type="match status" value="2"/>
</dbReference>
<dbReference type="PANTHER" id="PTHR43152:SF3">
    <property type="entry name" value="UVRABC SYSTEM PROTEIN A"/>
    <property type="match status" value="1"/>
</dbReference>
<keyword evidence="8" id="KW-0863">Zinc-finger</keyword>
<accession>A0A4S5BKN5</accession>
<dbReference type="PROSITE" id="PS00211">
    <property type="entry name" value="ABC_TRANSPORTER_1"/>
    <property type="match status" value="1"/>
</dbReference>
<dbReference type="Gene3D" id="3.40.50.300">
    <property type="entry name" value="P-loop containing nucleotide triphosphate hydrolases"/>
    <property type="match status" value="2"/>
</dbReference>
<evidence type="ECO:0000256" key="10">
    <source>
        <dbReference type="ARBA" id="ARBA00022840"/>
    </source>
</evidence>
<evidence type="ECO:0000256" key="2">
    <source>
        <dbReference type="ARBA" id="ARBA00022490"/>
    </source>
</evidence>
<dbReference type="Proteomes" id="UP000306697">
    <property type="component" value="Unassembled WGS sequence"/>
</dbReference>
<evidence type="ECO:0000256" key="8">
    <source>
        <dbReference type="ARBA" id="ARBA00022771"/>
    </source>
</evidence>
<dbReference type="GO" id="GO:0005524">
    <property type="term" value="F:ATP binding"/>
    <property type="evidence" value="ECO:0007669"/>
    <property type="project" value="UniProtKB-KW"/>
</dbReference>
<evidence type="ECO:0000313" key="18">
    <source>
        <dbReference type="EMBL" id="THJ29966.1"/>
    </source>
</evidence>
<dbReference type="GO" id="GO:0016887">
    <property type="term" value="F:ATP hydrolysis activity"/>
    <property type="evidence" value="ECO:0007669"/>
    <property type="project" value="InterPro"/>
</dbReference>
<gene>
    <name evidence="18" type="ORF">E6L38_03070</name>
</gene>
<dbReference type="GO" id="GO:0005737">
    <property type="term" value="C:cytoplasm"/>
    <property type="evidence" value="ECO:0007669"/>
    <property type="project" value="UniProtKB-SubCell"/>
</dbReference>
<evidence type="ECO:0000256" key="1">
    <source>
        <dbReference type="ARBA" id="ARBA00004496"/>
    </source>
</evidence>
<keyword evidence="9" id="KW-0862">Zinc</keyword>
<evidence type="ECO:0000256" key="11">
    <source>
        <dbReference type="ARBA" id="ARBA00022881"/>
    </source>
</evidence>
<dbReference type="GO" id="GO:0008270">
    <property type="term" value="F:zinc ion binding"/>
    <property type="evidence" value="ECO:0007669"/>
    <property type="project" value="UniProtKB-KW"/>
</dbReference>
<keyword evidence="13" id="KW-0234">DNA repair</keyword>
<evidence type="ECO:0000256" key="16">
    <source>
        <dbReference type="ARBA" id="ARBA00042156"/>
    </source>
</evidence>
<evidence type="ECO:0000256" key="9">
    <source>
        <dbReference type="ARBA" id="ARBA00022833"/>
    </source>
</evidence>
<comment type="subcellular location">
    <subcellularLocation>
        <location evidence="1">Cytoplasm</location>
    </subcellularLocation>
</comment>
<keyword evidence="7" id="KW-0228">DNA excision</keyword>
<keyword evidence="10" id="KW-0067">ATP-binding</keyword>
<dbReference type="GO" id="GO:0003677">
    <property type="term" value="F:DNA binding"/>
    <property type="evidence" value="ECO:0007669"/>
    <property type="project" value="UniProtKB-KW"/>
</dbReference>
<evidence type="ECO:0000256" key="7">
    <source>
        <dbReference type="ARBA" id="ARBA00022769"/>
    </source>
</evidence>
<sequence>MPSMTNNQRPQVIEVRGARVHNLKNIDIDIPLGELVGVAGVSGSGKSSLALGVLYAEGSRRYLEALSTYTRRRLTQASRAQVDEVLHVPAALALHQRPTVPGIRSTFGTMTELLNSLRLLFSRVASHVCSHCGARNEPTLNVAAGLPITCVSCGKEFHAPGAESLAFNSAGACPTCSGTGIVREVNRAALVPDESKSIDDGAVLPWGSLMWDLMKQVCGAMGVRTNVPFSELTPEERDIVFNGPAVKKHILYKPKKGDDFAELDFTYFNAVYTVKNALAKAKDEKGLKRVARFLKEGPCADCSGTRLSAVARAPHVRGLNLAEAGAMTLDAAADWVRGVPESLRPDMRPMATNICESFLDVARRLLDLGLGYLALDRAGATLSTGERQRVQLARAVRNRTTGVLYVLDEPSIGLHPSNVDGLLGVMYDLVADGNSVVVVDHDVRVLKACDHLIEMGLVAGAEGGHVIAQGTVGEVAANPSSRIAPFLSDQVSARIRERVAESQVFSLGHIRMTTSQLHTVKPLDVDIPRGRLVAVTGVSGSGKTTVVLESLIPALKAQAAGERLPEHVLELKAEGINRANLIDATPIGANVRSTVATYADIHDELRRAFARADDAKAGGWKAGDFSYNTGRLRCPTCDGTGSISLDVQFLPDVTIECPDCGGSRYAPEAGAIRRAVKGESHLSLSLPQLMAMSVDQALAVTSDLKKVHARLTTLHDLGLGYLTLGEPTPALSGGEAQRLKLASEMGKAQSDAVFVFDEPTIGLHPFDVRVLLGVFDRLVASGATVVVIEHDLDVIANADWIIDMGPGGGESGGRIVATGTPEQIAANPNSITGRYVSGYRKSEKLPVM</sequence>
<feature type="domain" description="ABC transporter" evidence="17">
    <location>
        <begin position="505"/>
        <end position="831"/>
    </location>
</feature>
<dbReference type="InterPro" id="IPR027417">
    <property type="entry name" value="P-loop_NTPase"/>
</dbReference>
<keyword evidence="6" id="KW-0227">DNA damage</keyword>
<evidence type="ECO:0000256" key="15">
    <source>
        <dbReference type="ARBA" id="ARBA00039316"/>
    </source>
</evidence>
<proteinExistence type="inferred from homology"/>
<dbReference type="Pfam" id="PF17755">
    <property type="entry name" value="UvrA_DNA-bind"/>
    <property type="match status" value="1"/>
</dbReference>
<dbReference type="EMBL" id="SSWL01000004">
    <property type="protein sequence ID" value="THJ29966.1"/>
    <property type="molecule type" value="Genomic_DNA"/>
</dbReference>
<keyword evidence="4" id="KW-0677">Repeat</keyword>
<comment type="caution">
    <text evidence="18">The sequence shown here is derived from an EMBL/GenBank/DDBJ whole genome shotgun (WGS) entry which is preliminary data.</text>
</comment>
<keyword evidence="11" id="KW-0267">Excision nuclease</keyword>
<evidence type="ECO:0000256" key="14">
    <source>
        <dbReference type="ARBA" id="ARBA00038000"/>
    </source>
</evidence>
<reference evidence="18 19" key="1">
    <citation type="submission" date="2019-04" db="EMBL/GenBank/DDBJ databases">
        <title>Genome Announcement To Ensure Probiotic Safety of Bifidobacterium longum subsp infantis UBBI-01.</title>
        <authorList>
            <person name="Sulthana A."/>
            <person name="Lakshmi S.G."/>
            <person name="Madempudi R.S."/>
        </authorList>
    </citation>
    <scope>NUCLEOTIDE SEQUENCE [LARGE SCALE GENOMIC DNA]</scope>
    <source>
        <strain evidence="18 19">UBBI-01</strain>
    </source>
</reference>
<evidence type="ECO:0000256" key="13">
    <source>
        <dbReference type="ARBA" id="ARBA00023204"/>
    </source>
</evidence>
<keyword evidence="2" id="KW-0963">Cytoplasm</keyword>
<keyword evidence="5" id="KW-0547">Nucleotide-binding</keyword>
<keyword evidence="12" id="KW-0238">DNA-binding</keyword>
<dbReference type="AlphaFoldDB" id="A0A4S5BKN5"/>
<name>A0A4S5BKN5_BIFLI</name>
<dbReference type="InterPro" id="IPR041552">
    <property type="entry name" value="UvrA_DNA-bd"/>
</dbReference>
<dbReference type="InterPro" id="IPR017871">
    <property type="entry name" value="ABC_transporter-like_CS"/>
</dbReference>
<dbReference type="GO" id="GO:0004518">
    <property type="term" value="F:nuclease activity"/>
    <property type="evidence" value="ECO:0007669"/>
    <property type="project" value="UniProtKB-KW"/>
</dbReference>
<comment type="similarity">
    <text evidence="14">Belongs to the ABC transporter superfamily. UvrA family.</text>
</comment>
<dbReference type="SUPFAM" id="SSF52540">
    <property type="entry name" value="P-loop containing nucleoside triphosphate hydrolases"/>
    <property type="match status" value="2"/>
</dbReference>
<dbReference type="PROSITE" id="PS50893">
    <property type="entry name" value="ABC_TRANSPORTER_2"/>
    <property type="match status" value="2"/>
</dbReference>
<organism evidence="18 19">
    <name type="scientific">Bifidobacterium longum subsp. infantis</name>
    <dbReference type="NCBI Taxonomy" id="1682"/>
    <lineage>
        <taxon>Bacteria</taxon>
        <taxon>Bacillati</taxon>
        <taxon>Actinomycetota</taxon>
        <taxon>Actinomycetes</taxon>
        <taxon>Bifidobacteriales</taxon>
        <taxon>Bifidobacteriaceae</taxon>
        <taxon>Bifidobacterium</taxon>
    </lineage>
</organism>
<evidence type="ECO:0000256" key="3">
    <source>
        <dbReference type="ARBA" id="ARBA00022723"/>
    </source>
</evidence>
<dbReference type="PANTHER" id="PTHR43152">
    <property type="entry name" value="UVRABC SYSTEM PROTEIN A"/>
    <property type="match status" value="1"/>
</dbReference>
<dbReference type="InterPro" id="IPR003439">
    <property type="entry name" value="ABC_transporter-like_ATP-bd"/>
</dbReference>
<evidence type="ECO:0000256" key="4">
    <source>
        <dbReference type="ARBA" id="ARBA00022737"/>
    </source>
</evidence>
<evidence type="ECO:0000259" key="17">
    <source>
        <dbReference type="PROSITE" id="PS50893"/>
    </source>
</evidence>
<feature type="domain" description="ABC transporter" evidence="17">
    <location>
        <begin position="7"/>
        <end position="488"/>
    </location>
</feature>
<evidence type="ECO:0000256" key="6">
    <source>
        <dbReference type="ARBA" id="ARBA00022763"/>
    </source>
</evidence>
<evidence type="ECO:0000256" key="5">
    <source>
        <dbReference type="ARBA" id="ARBA00022741"/>
    </source>
</evidence>
<evidence type="ECO:0000313" key="19">
    <source>
        <dbReference type="Proteomes" id="UP000306697"/>
    </source>
</evidence>
<protein>
    <recommendedName>
        <fullName evidence="15">UvrABC system protein A</fullName>
    </recommendedName>
    <alternativeName>
        <fullName evidence="16">Excinuclease ABC subunit A</fullName>
    </alternativeName>
</protein>
<dbReference type="Gene3D" id="1.10.8.280">
    <property type="entry name" value="ABC transporter ATPase domain-like"/>
    <property type="match status" value="1"/>
</dbReference>
<keyword evidence="3" id="KW-0479">Metal-binding</keyword>
<evidence type="ECO:0000256" key="12">
    <source>
        <dbReference type="ARBA" id="ARBA00023125"/>
    </source>
</evidence>